<evidence type="ECO:0000313" key="1">
    <source>
        <dbReference type="EMBL" id="KLI64624.1"/>
    </source>
</evidence>
<dbReference type="PATRIC" id="fig|874156.12.peg.722"/>
<name>A0A0H0XQJ9_9SPHN</name>
<reference evidence="1 2" key="1">
    <citation type="submission" date="2015-04" db="EMBL/GenBank/DDBJ databases">
        <title>The draft genome sequence of Erythrobacter marinus HWDM-33.</title>
        <authorList>
            <person name="Zhuang L."/>
            <person name="Liu Y."/>
            <person name="Shao Z."/>
        </authorList>
    </citation>
    <scope>NUCLEOTIDE SEQUENCE [LARGE SCALE GENOMIC DNA]</scope>
    <source>
        <strain evidence="1 2">HWDM-33</strain>
    </source>
</reference>
<dbReference type="EMBL" id="LBHU01000001">
    <property type="protein sequence ID" value="KLI64624.1"/>
    <property type="molecule type" value="Genomic_DNA"/>
</dbReference>
<sequence>MARAPHRFDDFDHDLEFQGGPDSRTFLRDAMLGAATWPSTENLESDGARLWPIIQFHGCALAIAQHRGSLAGWPEALAGRIRDEARLQAVWEATHKAALKKLLSAMADADLELLVIKGTAIAYDVFPDPALRRRGDTDLLARPRDANAVRQVLRELDCQRVAQMSLQEDWRFPPQAGFHHLFDLHWQASSAPGLRGLYEAEEAFLRSVKLPGLSDQARATDPVLTFMSDALNQAMHSVAGYLVDGEVKRGGHRLIWSYGTYLQASRFTDTQWSQLRDLCCERGLAQICLRSLDRAEDDFGTCVPESIRAALVREGDSGEIDRFVLHAGTWERFRFNFGHAANWAQRVDVLRANLFSNEDFLRRKYPDMASMPLALLRLRRLSQAPLSLVKSITGRRSA</sequence>
<gene>
    <name evidence="1" type="ORF">AAV99_03455</name>
</gene>
<comment type="caution">
    <text evidence="1">The sequence shown here is derived from an EMBL/GenBank/DDBJ whole genome shotgun (WGS) entry which is preliminary data.</text>
</comment>
<protein>
    <recommendedName>
        <fullName evidence="3">Nucleotidyltransferase family protein</fullName>
    </recommendedName>
</protein>
<organism evidence="1 2">
    <name type="scientific">Aurantiacibacter marinus</name>
    <dbReference type="NCBI Taxonomy" id="874156"/>
    <lineage>
        <taxon>Bacteria</taxon>
        <taxon>Pseudomonadati</taxon>
        <taxon>Pseudomonadota</taxon>
        <taxon>Alphaproteobacteria</taxon>
        <taxon>Sphingomonadales</taxon>
        <taxon>Erythrobacteraceae</taxon>
        <taxon>Aurantiacibacter</taxon>
    </lineage>
</organism>
<dbReference type="OrthoDB" id="184671at2"/>
<dbReference type="RefSeq" id="WP_047092489.1">
    <property type="nucleotide sequence ID" value="NZ_LBHU01000001.1"/>
</dbReference>
<dbReference type="InterPro" id="IPR039498">
    <property type="entry name" value="NTP_transf_5"/>
</dbReference>
<dbReference type="STRING" id="874156.GCA_001021555_00585"/>
<evidence type="ECO:0008006" key="3">
    <source>
        <dbReference type="Google" id="ProtNLM"/>
    </source>
</evidence>
<accession>A0A0H0XQJ9</accession>
<dbReference type="AlphaFoldDB" id="A0A0H0XQJ9"/>
<keyword evidence="2" id="KW-1185">Reference proteome</keyword>
<dbReference type="Pfam" id="PF14907">
    <property type="entry name" value="NTP_transf_5"/>
    <property type="match status" value="1"/>
</dbReference>
<dbReference type="Proteomes" id="UP000053455">
    <property type="component" value="Unassembled WGS sequence"/>
</dbReference>
<evidence type="ECO:0000313" key="2">
    <source>
        <dbReference type="Proteomes" id="UP000053455"/>
    </source>
</evidence>
<proteinExistence type="predicted"/>